<name>A0ABV9WBW9_9ACTN</name>
<organism evidence="1 2">
    <name type="scientific">Dactylosporangium cerinum</name>
    <dbReference type="NCBI Taxonomy" id="1434730"/>
    <lineage>
        <taxon>Bacteria</taxon>
        <taxon>Bacillati</taxon>
        <taxon>Actinomycetota</taxon>
        <taxon>Actinomycetes</taxon>
        <taxon>Micromonosporales</taxon>
        <taxon>Micromonosporaceae</taxon>
        <taxon>Dactylosporangium</taxon>
    </lineage>
</organism>
<evidence type="ECO:0000313" key="1">
    <source>
        <dbReference type="EMBL" id="MFC5004756.1"/>
    </source>
</evidence>
<reference evidence="2" key="1">
    <citation type="journal article" date="2019" name="Int. J. Syst. Evol. Microbiol.">
        <title>The Global Catalogue of Microorganisms (GCM) 10K type strain sequencing project: providing services to taxonomists for standard genome sequencing and annotation.</title>
        <authorList>
            <consortium name="The Broad Institute Genomics Platform"/>
            <consortium name="The Broad Institute Genome Sequencing Center for Infectious Disease"/>
            <person name="Wu L."/>
            <person name="Ma J."/>
        </authorList>
    </citation>
    <scope>NUCLEOTIDE SEQUENCE [LARGE SCALE GENOMIC DNA]</scope>
    <source>
        <strain evidence="2">CGMCC 4.7152</strain>
    </source>
</reference>
<dbReference type="RefSeq" id="WP_380124938.1">
    <property type="nucleotide sequence ID" value="NZ_JBHSIU010000066.1"/>
</dbReference>
<gene>
    <name evidence="1" type="ORF">ACFPIJ_43885</name>
</gene>
<dbReference type="Proteomes" id="UP001595912">
    <property type="component" value="Unassembled WGS sequence"/>
</dbReference>
<evidence type="ECO:0008006" key="3">
    <source>
        <dbReference type="Google" id="ProtNLM"/>
    </source>
</evidence>
<keyword evidence="2" id="KW-1185">Reference proteome</keyword>
<sequence length="179" mass="19430">MNAAFRADWVRLWHLVQRVEAATGDGFVDIGLRLVDPAEPPQDGGYRTSPANAIMFAGTGGDGVHFSVLTPAAGSPAAAPVVMTAPMAFDSPNHIVAGDLMEFLALGCQTAYYNLDHLAYPWGRSAMMARLQTARLAPGTDGAHLLQPLIDEFDLRPWPDVERRLDELDAAYRGDIQLR</sequence>
<protein>
    <recommendedName>
        <fullName evidence="3">Suppressor of fused-like domain-containing protein</fullName>
    </recommendedName>
</protein>
<accession>A0ABV9WBW9</accession>
<dbReference type="EMBL" id="JBHSIU010000066">
    <property type="protein sequence ID" value="MFC5004756.1"/>
    <property type="molecule type" value="Genomic_DNA"/>
</dbReference>
<comment type="caution">
    <text evidence="1">The sequence shown here is derived from an EMBL/GenBank/DDBJ whole genome shotgun (WGS) entry which is preliminary data.</text>
</comment>
<evidence type="ECO:0000313" key="2">
    <source>
        <dbReference type="Proteomes" id="UP001595912"/>
    </source>
</evidence>
<proteinExistence type="predicted"/>